<accession>A0ABW8C4X6</accession>
<proteinExistence type="predicted"/>
<reference evidence="2 3" key="1">
    <citation type="submission" date="2024-10" db="EMBL/GenBank/DDBJ databases">
        <title>The Natural Products Discovery Center: Release of the First 8490 Sequenced Strains for Exploring Actinobacteria Biosynthetic Diversity.</title>
        <authorList>
            <person name="Kalkreuter E."/>
            <person name="Kautsar S.A."/>
            <person name="Yang D."/>
            <person name="Bader C.D."/>
            <person name="Teijaro C.N."/>
            <person name="Fluegel L."/>
            <person name="Davis C.M."/>
            <person name="Simpson J.R."/>
            <person name="Lauterbach L."/>
            <person name="Steele A.D."/>
            <person name="Gui C."/>
            <person name="Meng S."/>
            <person name="Li G."/>
            <person name="Viehrig K."/>
            <person name="Ye F."/>
            <person name="Su P."/>
            <person name="Kiefer A.F."/>
            <person name="Nichols A."/>
            <person name="Cepeda A.J."/>
            <person name="Yan W."/>
            <person name="Fan B."/>
            <person name="Jiang Y."/>
            <person name="Adhikari A."/>
            <person name="Zheng C.-J."/>
            <person name="Schuster L."/>
            <person name="Cowan T.M."/>
            <person name="Smanski M.J."/>
            <person name="Chevrette M.G."/>
            <person name="De Carvalho L.P.S."/>
            <person name="Shen B."/>
        </authorList>
    </citation>
    <scope>NUCLEOTIDE SEQUENCE [LARGE SCALE GENOMIC DNA]</scope>
    <source>
        <strain evidence="2 3">NPDC053399</strain>
    </source>
</reference>
<sequence>METWRCTGLRWKGSPDSWEPCWQWSHPRYGERSSPVPVGGPLALAVGQDAVRRCTGVRRAGRHLVCPRTAELGPTARRDLCDDCAALDRLSSVAADTMADDPRPYSVYLAYFGPGLTKVGITAAERGAVRLVEQAAVCFSFLGRGPLMAARRTEASLGAALGIPDRVTAGAKRAARWALPPAAERAAELRALYEAVTGLPDTLARLPYALVDHAALFGLEPDPPRPAARITALAPGTSVTGTVRAAAGSDLYLDTPDGGLLLDSRLVSGWPLTTPAPGPRATAPTTPVPRPEDVPEPLF</sequence>
<name>A0ABW8C4X6_9ACTN</name>
<dbReference type="Pfam" id="PF10977">
    <property type="entry name" value="DUF2797"/>
    <property type="match status" value="1"/>
</dbReference>
<dbReference type="Proteomes" id="UP001614394">
    <property type="component" value="Unassembled WGS sequence"/>
</dbReference>
<keyword evidence="3" id="KW-1185">Reference proteome</keyword>
<evidence type="ECO:0000313" key="3">
    <source>
        <dbReference type="Proteomes" id="UP001614394"/>
    </source>
</evidence>
<dbReference type="InterPro" id="IPR021246">
    <property type="entry name" value="DUF2797"/>
</dbReference>
<dbReference type="RefSeq" id="WP_399647337.1">
    <property type="nucleotide sequence ID" value="NZ_JBITYG010000003.1"/>
</dbReference>
<feature type="compositionally biased region" description="Low complexity" evidence="1">
    <location>
        <begin position="271"/>
        <end position="285"/>
    </location>
</feature>
<evidence type="ECO:0000313" key="2">
    <source>
        <dbReference type="EMBL" id="MFI9101163.1"/>
    </source>
</evidence>
<evidence type="ECO:0000256" key="1">
    <source>
        <dbReference type="SAM" id="MobiDB-lite"/>
    </source>
</evidence>
<protein>
    <submittedName>
        <fullName evidence="2">DUF2797 domain-containing protein</fullName>
    </submittedName>
</protein>
<dbReference type="EMBL" id="JBITYG010000003">
    <property type="protein sequence ID" value="MFI9101163.1"/>
    <property type="molecule type" value="Genomic_DNA"/>
</dbReference>
<gene>
    <name evidence="2" type="ORF">ACIGXA_11625</name>
</gene>
<organism evidence="2 3">
    <name type="scientific">Streptomyces fildesensis</name>
    <dbReference type="NCBI Taxonomy" id="375757"/>
    <lineage>
        <taxon>Bacteria</taxon>
        <taxon>Bacillati</taxon>
        <taxon>Actinomycetota</taxon>
        <taxon>Actinomycetes</taxon>
        <taxon>Kitasatosporales</taxon>
        <taxon>Streptomycetaceae</taxon>
        <taxon>Streptomyces</taxon>
    </lineage>
</organism>
<comment type="caution">
    <text evidence="2">The sequence shown here is derived from an EMBL/GenBank/DDBJ whole genome shotgun (WGS) entry which is preliminary data.</text>
</comment>
<feature type="region of interest" description="Disordered" evidence="1">
    <location>
        <begin position="271"/>
        <end position="299"/>
    </location>
</feature>